<evidence type="ECO:0000313" key="1">
    <source>
        <dbReference type="EMBL" id="OBZ80126.1"/>
    </source>
</evidence>
<reference evidence="1 2" key="1">
    <citation type="submission" date="2016-03" db="EMBL/GenBank/DDBJ databases">
        <title>Choanephora cucurbitarum.</title>
        <authorList>
            <person name="Min B."/>
            <person name="Park H."/>
            <person name="Park J.-H."/>
            <person name="Shin H.-D."/>
            <person name="Choi I.-G."/>
        </authorList>
    </citation>
    <scope>NUCLEOTIDE SEQUENCE [LARGE SCALE GENOMIC DNA]</scope>
    <source>
        <strain evidence="1 2">KUS-F28377</strain>
    </source>
</reference>
<organism evidence="1 2">
    <name type="scientific">Choanephora cucurbitarum</name>
    <dbReference type="NCBI Taxonomy" id="101091"/>
    <lineage>
        <taxon>Eukaryota</taxon>
        <taxon>Fungi</taxon>
        <taxon>Fungi incertae sedis</taxon>
        <taxon>Mucoromycota</taxon>
        <taxon>Mucoromycotina</taxon>
        <taxon>Mucoromycetes</taxon>
        <taxon>Mucorales</taxon>
        <taxon>Mucorineae</taxon>
        <taxon>Choanephoraceae</taxon>
        <taxon>Choanephoroideae</taxon>
        <taxon>Choanephora</taxon>
    </lineage>
</organism>
<dbReference type="InParanoid" id="A0A1C7MUL3"/>
<feature type="non-terminal residue" evidence="1">
    <location>
        <position position="1"/>
    </location>
</feature>
<protein>
    <submittedName>
        <fullName evidence="1">Uncharacterized protein</fullName>
    </submittedName>
</protein>
<dbReference type="EMBL" id="LUGH01002542">
    <property type="protein sequence ID" value="OBZ80126.1"/>
    <property type="molecule type" value="Genomic_DNA"/>
</dbReference>
<accession>A0A1C7MUL3</accession>
<keyword evidence="2" id="KW-1185">Reference proteome</keyword>
<dbReference type="Proteomes" id="UP000093000">
    <property type="component" value="Unassembled WGS sequence"/>
</dbReference>
<comment type="caution">
    <text evidence="1">The sequence shown here is derived from an EMBL/GenBank/DDBJ whole genome shotgun (WGS) entry which is preliminary data.</text>
</comment>
<evidence type="ECO:0000313" key="2">
    <source>
        <dbReference type="Proteomes" id="UP000093000"/>
    </source>
</evidence>
<gene>
    <name evidence="1" type="ORF">A0J61_11825</name>
</gene>
<proteinExistence type="predicted"/>
<dbReference type="AlphaFoldDB" id="A0A1C7MUL3"/>
<name>A0A1C7MUL3_9FUNG</name>
<dbReference type="OrthoDB" id="2230412at2759"/>
<sequence length="110" mass="13373">RHRKEDYNPEDILKLMEATIRCLKHAMSRRYLSTSWKTFEKRQVLAVQCVNNTITLMCSKRVEENKGCFIEQRSTIVPRDWSNRFFWVKVMEILLKLKIYWMNRSVSQKN</sequence>